<name>A0A1H3BN13_9BACI</name>
<gene>
    <name evidence="9" type="ORF">SAMN04488081_0501</name>
</gene>
<dbReference type="InterPro" id="IPR002781">
    <property type="entry name" value="TM_pro_TauE-like"/>
</dbReference>
<dbReference type="Proteomes" id="UP000198647">
    <property type="component" value="Unassembled WGS sequence"/>
</dbReference>
<feature type="transmembrane region" description="Helical" evidence="8">
    <location>
        <begin position="99"/>
        <end position="117"/>
    </location>
</feature>
<dbReference type="PANTHER" id="PTHR30269">
    <property type="entry name" value="TRANSMEMBRANE PROTEIN YFCA"/>
    <property type="match status" value="1"/>
</dbReference>
<keyword evidence="10" id="KW-1185">Reference proteome</keyword>
<reference evidence="9 10" key="1">
    <citation type="submission" date="2016-10" db="EMBL/GenBank/DDBJ databases">
        <authorList>
            <person name="Varghese N."/>
            <person name="Submissions S."/>
        </authorList>
    </citation>
    <scope>NUCLEOTIDE SEQUENCE [LARGE SCALE GENOMIC DNA]</scope>
    <source>
        <strain evidence="9 10">DSM 20748</strain>
    </source>
</reference>
<evidence type="ECO:0000256" key="4">
    <source>
        <dbReference type="ARBA" id="ARBA00022475"/>
    </source>
</evidence>
<dbReference type="EMBL" id="FNOS01000001">
    <property type="protein sequence ID" value="SDX43175.1"/>
    <property type="molecule type" value="Genomic_DNA"/>
</dbReference>
<dbReference type="Pfam" id="PF01925">
    <property type="entry name" value="TauE"/>
    <property type="match status" value="1"/>
</dbReference>
<feature type="transmembrane region" description="Helical" evidence="8">
    <location>
        <begin position="42"/>
        <end position="61"/>
    </location>
</feature>
<feature type="transmembrane region" description="Helical" evidence="8">
    <location>
        <begin position="129"/>
        <end position="149"/>
    </location>
</feature>
<dbReference type="RefSeq" id="WP_093105339.1">
    <property type="nucleotide sequence ID" value="NZ_FNOS01000001.1"/>
</dbReference>
<keyword evidence="5 8" id="KW-0812">Transmembrane</keyword>
<dbReference type="PANTHER" id="PTHR30269:SF37">
    <property type="entry name" value="MEMBRANE TRANSPORTER PROTEIN"/>
    <property type="match status" value="1"/>
</dbReference>
<evidence type="ECO:0000313" key="9">
    <source>
        <dbReference type="EMBL" id="SDX43175.1"/>
    </source>
</evidence>
<evidence type="ECO:0000256" key="6">
    <source>
        <dbReference type="ARBA" id="ARBA00022989"/>
    </source>
</evidence>
<evidence type="ECO:0000256" key="8">
    <source>
        <dbReference type="RuleBase" id="RU363041"/>
    </source>
</evidence>
<dbReference type="InterPro" id="IPR052017">
    <property type="entry name" value="TSUP"/>
</dbReference>
<comment type="subcellular location">
    <subcellularLocation>
        <location evidence="1 8">Cell membrane</location>
        <topology evidence="1 8">Multi-pass membrane protein</topology>
    </subcellularLocation>
</comment>
<evidence type="ECO:0000256" key="3">
    <source>
        <dbReference type="ARBA" id="ARBA00022448"/>
    </source>
</evidence>
<evidence type="ECO:0000256" key="1">
    <source>
        <dbReference type="ARBA" id="ARBA00004651"/>
    </source>
</evidence>
<keyword evidence="7 8" id="KW-0472">Membrane</keyword>
<keyword evidence="6 8" id="KW-1133">Transmembrane helix</keyword>
<keyword evidence="4 8" id="KW-1003">Cell membrane</keyword>
<organism evidence="9 10">
    <name type="scientific">Salimicrobium album</name>
    <dbReference type="NCBI Taxonomy" id="50717"/>
    <lineage>
        <taxon>Bacteria</taxon>
        <taxon>Bacillati</taxon>
        <taxon>Bacillota</taxon>
        <taxon>Bacilli</taxon>
        <taxon>Bacillales</taxon>
        <taxon>Bacillaceae</taxon>
        <taxon>Salimicrobium</taxon>
    </lineage>
</organism>
<evidence type="ECO:0000313" key="10">
    <source>
        <dbReference type="Proteomes" id="UP000198647"/>
    </source>
</evidence>
<feature type="transmembrane region" description="Helical" evidence="8">
    <location>
        <begin position="224"/>
        <end position="241"/>
    </location>
</feature>
<keyword evidence="3" id="KW-0813">Transport</keyword>
<comment type="similarity">
    <text evidence="2 8">Belongs to the 4-toluene sulfonate uptake permease (TSUP) (TC 2.A.102) family.</text>
</comment>
<feature type="transmembrane region" description="Helical" evidence="8">
    <location>
        <begin position="194"/>
        <end position="212"/>
    </location>
</feature>
<accession>A0A1H3BN13</accession>
<evidence type="ECO:0000256" key="7">
    <source>
        <dbReference type="ARBA" id="ARBA00023136"/>
    </source>
</evidence>
<feature type="transmembrane region" description="Helical" evidence="8">
    <location>
        <begin position="169"/>
        <end position="187"/>
    </location>
</feature>
<protein>
    <recommendedName>
        <fullName evidence="8">Probable membrane transporter protein</fullName>
    </recommendedName>
</protein>
<feature type="transmembrane region" description="Helical" evidence="8">
    <location>
        <begin position="73"/>
        <end position="93"/>
    </location>
</feature>
<proteinExistence type="inferred from homology"/>
<comment type="caution">
    <text evidence="9">The sequence shown here is derived from an EMBL/GenBank/DDBJ whole genome shotgun (WGS) entry which is preliminary data.</text>
</comment>
<evidence type="ECO:0000256" key="2">
    <source>
        <dbReference type="ARBA" id="ARBA00009142"/>
    </source>
</evidence>
<sequence length="244" mass="26295">MPVSLIILILTALFLGALMRATFGFGDAMVSMPLLALLPIDLSLSISLAGLSGLTAAAMSLSGNFQNVDKPVLFRLGIMTLSGIPAGIFLILLLPAQSVKLALGILLVVYILSLKVLPTSASRFEHPSWALPFGFLSGMLGSAYNFNGLPVAVYATLRKMDPLQFRSTLQAQFLFSGFFIVIGQALGGLWSRPLFMLFLLSLPVQAVAVFTGNRLFERIPAHRFSFIVYTLIFILGVLLILEAG</sequence>
<evidence type="ECO:0000256" key="5">
    <source>
        <dbReference type="ARBA" id="ARBA00022692"/>
    </source>
</evidence>